<accession>A0A2P2P6Q3</accession>
<sequence>MCRAHYQLIWALIEDSGSTINGHQPLKFLTQKA</sequence>
<reference evidence="1" key="1">
    <citation type="submission" date="2018-02" db="EMBL/GenBank/DDBJ databases">
        <title>Rhizophora mucronata_Transcriptome.</title>
        <authorList>
            <person name="Meera S.P."/>
            <person name="Sreeshan A."/>
            <person name="Augustine A."/>
        </authorList>
    </citation>
    <scope>NUCLEOTIDE SEQUENCE</scope>
    <source>
        <tissue evidence="1">Leaf</tissue>
    </source>
</reference>
<name>A0A2P2P6Q3_RHIMU</name>
<proteinExistence type="predicted"/>
<evidence type="ECO:0000313" key="1">
    <source>
        <dbReference type="EMBL" id="MBX50415.1"/>
    </source>
</evidence>
<dbReference type="AlphaFoldDB" id="A0A2P2P6Q3"/>
<dbReference type="EMBL" id="GGEC01069931">
    <property type="protein sequence ID" value="MBX50415.1"/>
    <property type="molecule type" value="Transcribed_RNA"/>
</dbReference>
<protein>
    <submittedName>
        <fullName evidence="1">Uncharacterized protein</fullName>
    </submittedName>
</protein>
<organism evidence="1">
    <name type="scientific">Rhizophora mucronata</name>
    <name type="common">Asiatic mangrove</name>
    <dbReference type="NCBI Taxonomy" id="61149"/>
    <lineage>
        <taxon>Eukaryota</taxon>
        <taxon>Viridiplantae</taxon>
        <taxon>Streptophyta</taxon>
        <taxon>Embryophyta</taxon>
        <taxon>Tracheophyta</taxon>
        <taxon>Spermatophyta</taxon>
        <taxon>Magnoliopsida</taxon>
        <taxon>eudicotyledons</taxon>
        <taxon>Gunneridae</taxon>
        <taxon>Pentapetalae</taxon>
        <taxon>rosids</taxon>
        <taxon>fabids</taxon>
        <taxon>Malpighiales</taxon>
        <taxon>Rhizophoraceae</taxon>
        <taxon>Rhizophora</taxon>
    </lineage>
</organism>